<feature type="transmembrane region" description="Helical" evidence="1">
    <location>
        <begin position="284"/>
        <end position="303"/>
    </location>
</feature>
<sequence length="505" mass="56129">MSGVREWWQRPAMLWLAVLLSIVPLLWPQIPPLTDLPGHIGRYRVMLGTDADVLGQWYRFEWRLVGNLGIDLIVYAIAPVIGLEPAVKLAIVATVALFAGGILWVSHEVHGQVTPFAWFALPLAYAFPLQFGFVNYWLAMALALNAFALWLRLGRQGRIGLRAALFVPIACIVWVAHLMGWAALCLMVFPAEVARQRATGRSWVEAVFRGGMGCLPLGLPLVLLIAWRSDSGSGATGRYFERKPDWLITVLRDRWRSFDIASGVLLIGLIAVGSRDRHVARSWMLTAVAGLFALAYLLLPFVLLNSAYADMRLAPFVLLFALVAMRPGEAMPPRIGATFALLALSFFLARTAGSAVSYWQYDRDWQRQLAALNHMPRGARMVSLVGEPCAMPWSRSRLIHLPAIALARRAAFANDQWRIDGSALLTVTARDVQPFANDPSQMVLPNGCHSIEKRQVDDALAAIPRGAFDYLWLIDPPAHDPSLLAGMRPIWRDGTSVLYRIERGR</sequence>
<dbReference type="RefSeq" id="WP_069320237.1">
    <property type="nucleotide sequence ID" value="NZ_MDDS01000020.1"/>
</dbReference>
<organism evidence="2 3">
    <name type="scientific">Sphingomonas turrisvirgatae</name>
    <dbReference type="NCBI Taxonomy" id="1888892"/>
    <lineage>
        <taxon>Bacteria</taxon>
        <taxon>Pseudomonadati</taxon>
        <taxon>Pseudomonadota</taxon>
        <taxon>Alphaproteobacteria</taxon>
        <taxon>Sphingomonadales</taxon>
        <taxon>Sphingomonadaceae</taxon>
        <taxon>Sphingomonas</taxon>
    </lineage>
</organism>
<reference evidence="2 3" key="1">
    <citation type="submission" date="2016-08" db="EMBL/GenBank/DDBJ databases">
        <title>Draft genome of the agarase producing Sphingomonas sp. MCT13.</title>
        <authorList>
            <person name="D'Andrea M.M."/>
            <person name="Rossolini G.M."/>
            <person name="Thaller M.C."/>
        </authorList>
    </citation>
    <scope>NUCLEOTIDE SEQUENCE [LARGE SCALE GENOMIC DNA]</scope>
    <source>
        <strain evidence="2 3">MCT13</strain>
    </source>
</reference>
<accession>A0A1E3LWD5</accession>
<name>A0A1E3LWD5_9SPHN</name>
<feature type="transmembrane region" description="Helical" evidence="1">
    <location>
        <begin position="12"/>
        <end position="30"/>
    </location>
</feature>
<keyword evidence="3" id="KW-1185">Reference proteome</keyword>
<feature type="transmembrane region" description="Helical" evidence="1">
    <location>
        <begin position="255"/>
        <end position="272"/>
    </location>
</feature>
<feature type="transmembrane region" description="Helical" evidence="1">
    <location>
        <begin position="163"/>
        <end position="189"/>
    </location>
</feature>
<dbReference type="Proteomes" id="UP000094487">
    <property type="component" value="Unassembled WGS sequence"/>
</dbReference>
<feature type="transmembrane region" description="Helical" evidence="1">
    <location>
        <begin position="127"/>
        <end position="151"/>
    </location>
</feature>
<keyword evidence="1" id="KW-1133">Transmembrane helix</keyword>
<dbReference type="STRING" id="1888892.BFL28_15860"/>
<dbReference type="OrthoDB" id="7293882at2"/>
<keyword evidence="1" id="KW-0812">Transmembrane</keyword>
<feature type="transmembrane region" description="Helical" evidence="1">
    <location>
        <begin position="337"/>
        <end position="359"/>
    </location>
</feature>
<protein>
    <recommendedName>
        <fullName evidence="4">Glycosyltransferase RgtA/B/C/D-like domain-containing protein</fullName>
    </recommendedName>
</protein>
<evidence type="ECO:0000256" key="1">
    <source>
        <dbReference type="SAM" id="Phobius"/>
    </source>
</evidence>
<proteinExistence type="predicted"/>
<evidence type="ECO:0000313" key="2">
    <source>
        <dbReference type="EMBL" id="ODP38092.1"/>
    </source>
</evidence>
<evidence type="ECO:0000313" key="3">
    <source>
        <dbReference type="Proteomes" id="UP000094487"/>
    </source>
</evidence>
<keyword evidence="1" id="KW-0472">Membrane</keyword>
<feature type="transmembrane region" description="Helical" evidence="1">
    <location>
        <begin position="64"/>
        <end position="82"/>
    </location>
</feature>
<comment type="caution">
    <text evidence="2">The sequence shown here is derived from an EMBL/GenBank/DDBJ whole genome shotgun (WGS) entry which is preliminary data.</text>
</comment>
<dbReference type="EMBL" id="MDDS01000020">
    <property type="protein sequence ID" value="ODP38092.1"/>
    <property type="molecule type" value="Genomic_DNA"/>
</dbReference>
<evidence type="ECO:0008006" key="4">
    <source>
        <dbReference type="Google" id="ProtNLM"/>
    </source>
</evidence>
<gene>
    <name evidence="2" type="ORF">BFL28_15860</name>
</gene>
<dbReference type="AlphaFoldDB" id="A0A1E3LWD5"/>
<feature type="transmembrane region" description="Helical" evidence="1">
    <location>
        <begin position="89"/>
        <end position="107"/>
    </location>
</feature>